<dbReference type="InterPro" id="IPR004600">
    <property type="entry name" value="TFIIH_Tfb4/GTF2H3"/>
</dbReference>
<evidence type="ECO:0000256" key="5">
    <source>
        <dbReference type="ARBA" id="ARBA00023136"/>
    </source>
</evidence>
<dbReference type="GO" id="GO:0006289">
    <property type="term" value="P:nucleotide-excision repair"/>
    <property type="evidence" value="ECO:0007669"/>
    <property type="project" value="UniProtKB-UniRule"/>
</dbReference>
<keyword evidence="8" id="KW-0805">Transcription regulation</keyword>
<keyword evidence="8" id="KW-0862">Zinc</keyword>
<dbReference type="Gene3D" id="3.40.630.70">
    <property type="entry name" value="Leucyl/phenylalanyl-tRNA-protein transferase, C-terminal domain"/>
    <property type="match status" value="1"/>
</dbReference>
<gene>
    <name evidence="10" type="ORF">FOZ62_010600</name>
</gene>
<dbReference type="Gene3D" id="3.40.50.410">
    <property type="entry name" value="von Willebrand factor, type A domain"/>
    <property type="match status" value="1"/>
</dbReference>
<evidence type="ECO:0000256" key="1">
    <source>
        <dbReference type="ARBA" id="ARBA00004141"/>
    </source>
</evidence>
<keyword evidence="8" id="KW-0539">Nucleus</keyword>
<dbReference type="PANTHER" id="PTHR30098:SF2">
    <property type="entry name" value="LEUCYL_PHENYLALANYL-TRNA--PROTEIN TRANSFERASE"/>
    <property type="match status" value="1"/>
</dbReference>
<evidence type="ECO:0000256" key="7">
    <source>
        <dbReference type="PROSITE-ProRule" id="PRU00282"/>
    </source>
</evidence>
<dbReference type="InterPro" id="IPR021838">
    <property type="entry name" value="DUF3431"/>
</dbReference>
<dbReference type="Proteomes" id="UP000574390">
    <property type="component" value="Unassembled WGS sequence"/>
</dbReference>
<dbReference type="GO" id="GO:0005675">
    <property type="term" value="C:transcription factor TFIIH holo complex"/>
    <property type="evidence" value="ECO:0007669"/>
    <property type="project" value="UniProtKB-UniRule"/>
</dbReference>
<keyword evidence="8" id="KW-0479">Metal-binding</keyword>
<feature type="region of interest" description="Disordered" evidence="9">
    <location>
        <begin position="412"/>
        <end position="454"/>
    </location>
</feature>
<keyword evidence="8" id="KW-0234">DNA repair</keyword>
<keyword evidence="4 7" id="KW-0812">Transmembrane</keyword>
<keyword evidence="2" id="KW-0963">Cytoplasm</keyword>
<keyword evidence="3" id="KW-0808">Transferase</keyword>
<dbReference type="PROSITE" id="PS50920">
    <property type="entry name" value="SOLCAR"/>
    <property type="match status" value="1"/>
</dbReference>
<feature type="region of interest" description="Disordered" evidence="9">
    <location>
        <begin position="614"/>
        <end position="667"/>
    </location>
</feature>
<dbReference type="SUPFAM" id="SSF55729">
    <property type="entry name" value="Acyl-CoA N-acyltransferases (Nat)"/>
    <property type="match status" value="2"/>
</dbReference>
<proteinExistence type="inferred from homology"/>
<accession>A0A7J6R9V5</accession>
<dbReference type="InterPro" id="IPR023395">
    <property type="entry name" value="MCP_dom_sf"/>
</dbReference>
<dbReference type="InterPro" id="IPR036465">
    <property type="entry name" value="vWFA_dom_sf"/>
</dbReference>
<evidence type="ECO:0000313" key="10">
    <source>
        <dbReference type="EMBL" id="KAF4717307.1"/>
    </source>
</evidence>
<feature type="compositionally biased region" description="Gly residues" evidence="9">
    <location>
        <begin position="617"/>
        <end position="626"/>
    </location>
</feature>
<dbReference type="SUPFAM" id="SSF103506">
    <property type="entry name" value="Mitochondrial carrier"/>
    <property type="match status" value="1"/>
</dbReference>
<evidence type="ECO:0000256" key="9">
    <source>
        <dbReference type="SAM" id="MobiDB-lite"/>
    </source>
</evidence>
<evidence type="ECO:0000256" key="3">
    <source>
        <dbReference type="ARBA" id="ARBA00022679"/>
    </source>
</evidence>
<dbReference type="InterPro" id="IPR016181">
    <property type="entry name" value="Acyl_CoA_acyltransferase"/>
</dbReference>
<keyword evidence="8" id="KW-0804">Transcription</keyword>
<dbReference type="InterPro" id="IPR042203">
    <property type="entry name" value="Leu/Phe-tRNA_Trfase_C"/>
</dbReference>
<dbReference type="PANTHER" id="PTHR30098">
    <property type="entry name" value="LEUCYL/PHENYLALANYL-TRNA--PROTEIN TRANSFERASE"/>
    <property type="match status" value="1"/>
</dbReference>
<evidence type="ECO:0000256" key="2">
    <source>
        <dbReference type="ARBA" id="ARBA00022490"/>
    </source>
</evidence>
<dbReference type="GO" id="GO:0008914">
    <property type="term" value="F:leucyl-tRNA--protein transferase activity"/>
    <property type="evidence" value="ECO:0007669"/>
    <property type="project" value="InterPro"/>
</dbReference>
<dbReference type="Gene3D" id="1.50.40.10">
    <property type="entry name" value="Mitochondrial carrier domain"/>
    <property type="match status" value="1"/>
</dbReference>
<evidence type="ECO:0000256" key="4">
    <source>
        <dbReference type="ARBA" id="ARBA00022692"/>
    </source>
</evidence>
<keyword evidence="8" id="KW-0227">DNA damage</keyword>
<feature type="repeat" description="Solcar" evidence="7">
    <location>
        <begin position="126"/>
        <end position="214"/>
    </location>
</feature>
<evidence type="ECO:0000313" key="11">
    <source>
        <dbReference type="Proteomes" id="UP000574390"/>
    </source>
</evidence>
<reference evidence="10 11" key="1">
    <citation type="submission" date="2020-04" db="EMBL/GenBank/DDBJ databases">
        <title>Perkinsus olseni comparative genomics.</title>
        <authorList>
            <person name="Bogema D.R."/>
        </authorList>
    </citation>
    <scope>NUCLEOTIDE SEQUENCE [LARGE SCALE GENOMIC DNA]</scope>
    <source>
        <strain evidence="10">ATCC PRA-205</strain>
    </source>
</reference>
<feature type="compositionally biased region" description="Low complexity" evidence="9">
    <location>
        <begin position="436"/>
        <end position="454"/>
    </location>
</feature>
<dbReference type="GO" id="GO:0000439">
    <property type="term" value="C:transcription factor TFIIH core complex"/>
    <property type="evidence" value="ECO:0007669"/>
    <property type="project" value="UniProtKB-UniRule"/>
</dbReference>
<name>A0A7J6R9V5_PEROL</name>
<dbReference type="InterPro" id="IPR004616">
    <property type="entry name" value="Leu/Phe-tRNA_Trfase"/>
</dbReference>
<dbReference type="InterPro" id="IPR018108">
    <property type="entry name" value="MCP_transmembrane"/>
</dbReference>
<dbReference type="Pfam" id="PF03850">
    <property type="entry name" value="Tfb4"/>
    <property type="match status" value="1"/>
</dbReference>
<comment type="subcellular location">
    <subcellularLocation>
        <location evidence="1">Membrane</location>
        <topology evidence="1">Multi-pass membrane protein</topology>
    </subcellularLocation>
    <subcellularLocation>
        <location evidence="8">Nucleus</location>
    </subcellularLocation>
</comment>
<keyword evidence="8" id="KW-0863">Zinc-finger</keyword>
<sequence>MAQEGDTSSPSAAAPSAYRTLLKYAREYTHSKNGESKHPIGLMMCGLNAGLMQSLIFNPYDRALYLTIKHSKDTSGYHRRFLDRRNWPQRPGQYFEGVGPAVLQKAVSFGLYFPMEELFLSSPLVEQAGGAWLAGTLAGLANGIFTTPFNAVKFSIWRTSQQQYSNPVTAINVLKDIQGREGLRGLFRGCVPTVYRDVTFCLTYATMRHVHSNDPQAGGFLGNMASAIVATALSSPFNWVRLQEYSHPEVSRRTSQWLRILLESEGLMGPGQSLGDGFLASSKELCRRLGILSEETVLLTENSTAMVEVPVDVSEILRYSLSHRVYHRKDLEEIPHGNLSIRLGLSEARSRLGYEFPDLRYRAQGHASLLRTLRIGWGSVRVGLGMGFGSQVYAFCRHGIAYYDQPSLTMEVDEGGSASSEVPTRRRRAQQRRGRSTSGPDDPYAASPPSSPFSRIPTEQLILMIATQMPSFALAPEASPRSRLLLMPAMDLQDMADAVVRNNMCEFCWSLCFHPTFLSRLFYEGFLPICTDIGGTDEDGSASPLYILLPKLHRKRSAITDILRDLHIHKKVRKKAAQYELSFDTDFDGVVSSCHRQHGEAWLYPPIVNSLRAIHGQGQGSGGGGSPRETPSVKRRNGGSGPAASESSTSSSSQSPTARSSAGGGRVTLHSVELRKADTKELVAGELGCLVGKCYTSLTGFFDSKSPGSGSIQMAALGAYLSNEGLAQMWDIGMDIEYKRGLGARNLSRTEFVRTFRHLRDESSQTGARCSAKNCREIIDTFLLARRRQTEGVADYLFAFFFVVPAAAGGVTGIRDLGLAIQSRVRPGPPTGFCLDGGFLEEVRDHAYYYYRTGEMEAEYTTMLTTVYESANIKQNCTVAILQAVLLKLEQTAPLDQEQYLRLIEHYMATSLEYLDEVDAITTSDVDSWPIAAGIERLIEIERRSVRTRDLTVDMILNYCQSIDWRNMTQPMKWLRSPVLTPHWSIVNIHVYLVQQPHCDQHAVTTILRLLAGLDFRSVHVEKYFTGGPNREEQSAYFHHIAKYYHSLGDWLLFMHPDSDEHQGDDFIALSRALKLIHRGSEFALETLGVYPLSQQFIFRPKRVRAEPFRWTWQRVWGTQFPGEWENTLSFYEAGQYIVRRDFVHVHPLPFWERLRTDTELNDGRFSGDIEAMWHVVFNQPVDMVWRESEHTLPLCLRLCLPMATGDSSSMVTSEEGLSTSVDITATDLVAVVLDLNPWVWSSSSLASFKAEAPAEPTEQAMQEKAAGSVTLEALFSALLLTVGAISAASVTGDPLGVCIVGVSPTKASILLKGAWPDMDRTALWSAMIEFVKASVEEKSRPAHTSTNSLVAAGLSLALCYVNKNLTTPGRARCCIIEAAATFGEPNYASEAVPLANCGWAAQDLRLPIDLCTVCPGGSLHSGKTSPANSERSASVSQSNSATLLVQLCEATRGVHIPSKRCSTVGGLFQSLMFHFSVPSLGEREVLKTRPSARLLEMGSLCACHGLPVDRGYVCSVCLCIYCNDSSGVCRKCGARFKRVAASELPLADQPFERPPQAGGAHQGPHLRHMAFTTIKKQENAST</sequence>
<dbReference type="GO" id="GO:0030163">
    <property type="term" value="P:protein catabolic process"/>
    <property type="evidence" value="ECO:0007669"/>
    <property type="project" value="InterPro"/>
</dbReference>
<organism evidence="10 11">
    <name type="scientific">Perkinsus olseni</name>
    <name type="common">Perkinsus atlanticus</name>
    <dbReference type="NCBI Taxonomy" id="32597"/>
    <lineage>
        <taxon>Eukaryota</taxon>
        <taxon>Sar</taxon>
        <taxon>Alveolata</taxon>
        <taxon>Perkinsozoa</taxon>
        <taxon>Perkinsea</taxon>
        <taxon>Perkinsida</taxon>
        <taxon>Perkinsidae</taxon>
        <taxon>Perkinsus</taxon>
    </lineage>
</organism>
<feature type="compositionally biased region" description="Low complexity" evidence="9">
    <location>
        <begin position="642"/>
        <end position="661"/>
    </location>
</feature>
<dbReference type="GO" id="GO:0006355">
    <property type="term" value="P:regulation of DNA-templated transcription"/>
    <property type="evidence" value="ECO:0007669"/>
    <property type="project" value="InterPro"/>
</dbReference>
<protein>
    <submittedName>
        <fullName evidence="10">Uncharacterized protein</fullName>
    </submittedName>
</protein>
<evidence type="ECO:0000256" key="6">
    <source>
        <dbReference type="ARBA" id="ARBA00023315"/>
    </source>
</evidence>
<keyword evidence="5 7" id="KW-0472">Membrane</keyword>
<evidence type="ECO:0000256" key="8">
    <source>
        <dbReference type="RuleBase" id="RU368090"/>
    </source>
</evidence>
<dbReference type="Pfam" id="PF03588">
    <property type="entry name" value="Leu_Phe_trans"/>
    <property type="match status" value="1"/>
</dbReference>
<keyword evidence="6" id="KW-0012">Acyltransferase</keyword>
<feature type="compositionally biased region" description="Basic residues" evidence="9">
    <location>
        <begin position="425"/>
        <end position="435"/>
    </location>
</feature>
<dbReference type="GO" id="GO:0016020">
    <property type="term" value="C:membrane"/>
    <property type="evidence" value="ECO:0007669"/>
    <property type="project" value="UniProtKB-SubCell"/>
</dbReference>
<dbReference type="GO" id="GO:0005737">
    <property type="term" value="C:cytoplasm"/>
    <property type="evidence" value="ECO:0007669"/>
    <property type="project" value="TreeGrafter"/>
</dbReference>
<dbReference type="EMBL" id="JABANM010023787">
    <property type="protein sequence ID" value="KAF4717307.1"/>
    <property type="molecule type" value="Genomic_DNA"/>
</dbReference>
<dbReference type="GO" id="GO:0008270">
    <property type="term" value="F:zinc ion binding"/>
    <property type="evidence" value="ECO:0007669"/>
    <property type="project" value="UniProtKB-KW"/>
</dbReference>
<dbReference type="Pfam" id="PF11913">
    <property type="entry name" value="DUF3431"/>
    <property type="match status" value="1"/>
</dbReference>
<comment type="similarity">
    <text evidence="8">Belongs to the TFB4 family.</text>
</comment>
<dbReference type="Pfam" id="PF00153">
    <property type="entry name" value="Mito_carr"/>
    <property type="match status" value="1"/>
</dbReference>
<comment type="caution">
    <text evidence="10">The sequence shown here is derived from an EMBL/GenBank/DDBJ whole genome shotgun (WGS) entry which is preliminary data.</text>
</comment>